<dbReference type="PANTHER" id="PTHR31029">
    <property type="entry name" value="CYCLIN-DEPENDENT KINASE-LIKE PROTEIN"/>
    <property type="match status" value="1"/>
</dbReference>
<dbReference type="Pfam" id="PF24994">
    <property type="entry name" value="GIL1_IRKI_C"/>
    <property type="match status" value="1"/>
</dbReference>
<dbReference type="Proteomes" id="UP000515123">
    <property type="component" value="Linkage group 2"/>
</dbReference>
<accession>A0A6P5EA13</accession>
<feature type="region of interest" description="Disordered" evidence="2">
    <location>
        <begin position="204"/>
        <end position="246"/>
    </location>
</feature>
<dbReference type="GeneID" id="109703734"/>
<evidence type="ECO:0000259" key="3">
    <source>
        <dbReference type="Pfam" id="PF24994"/>
    </source>
</evidence>
<reference evidence="5" key="2">
    <citation type="submission" date="2025-08" db="UniProtKB">
        <authorList>
            <consortium name="RefSeq"/>
        </authorList>
    </citation>
    <scope>IDENTIFICATION</scope>
    <source>
        <tissue evidence="5">Leaf</tissue>
    </source>
</reference>
<keyword evidence="4" id="KW-1185">Reference proteome</keyword>
<feature type="compositionally biased region" description="Polar residues" evidence="2">
    <location>
        <begin position="204"/>
        <end position="214"/>
    </location>
</feature>
<proteinExistence type="predicted"/>
<evidence type="ECO:0000313" key="4">
    <source>
        <dbReference type="Proteomes" id="UP000515123"/>
    </source>
</evidence>
<evidence type="ECO:0000313" key="5">
    <source>
        <dbReference type="RefSeq" id="XP_020080049.1"/>
    </source>
</evidence>
<name>A0A6P5EA13_ANACO</name>
<dbReference type="PANTHER" id="PTHR31029:SF3">
    <property type="entry name" value="IRK-INTERACTING PROTEIN"/>
    <property type="match status" value="1"/>
</dbReference>
<gene>
    <name evidence="5" type="primary">LOC109703734</name>
</gene>
<dbReference type="OrthoDB" id="785851at2759"/>
<dbReference type="InterPro" id="IPR042316">
    <property type="entry name" value="IRKI-like"/>
</dbReference>
<dbReference type="InterPro" id="IPR056813">
    <property type="entry name" value="GIL1_IRKI_C"/>
</dbReference>
<reference evidence="4" key="1">
    <citation type="journal article" date="2015" name="Nat. Genet.">
        <title>The pineapple genome and the evolution of CAM photosynthesis.</title>
        <authorList>
            <person name="Ming R."/>
            <person name="VanBuren R."/>
            <person name="Wai C.M."/>
            <person name="Tang H."/>
            <person name="Schatz M.C."/>
            <person name="Bowers J.E."/>
            <person name="Lyons E."/>
            <person name="Wang M.L."/>
            <person name="Chen J."/>
            <person name="Biggers E."/>
            <person name="Zhang J."/>
            <person name="Huang L."/>
            <person name="Zhang L."/>
            <person name="Miao W."/>
            <person name="Zhang J."/>
            <person name="Ye Z."/>
            <person name="Miao C."/>
            <person name="Lin Z."/>
            <person name="Wang H."/>
            <person name="Zhou H."/>
            <person name="Yim W.C."/>
            <person name="Priest H.D."/>
            <person name="Zheng C."/>
            <person name="Woodhouse M."/>
            <person name="Edger P.P."/>
            <person name="Guyot R."/>
            <person name="Guo H.B."/>
            <person name="Guo H."/>
            <person name="Zheng G."/>
            <person name="Singh R."/>
            <person name="Sharma A."/>
            <person name="Min X."/>
            <person name="Zheng Y."/>
            <person name="Lee H."/>
            <person name="Gurtowski J."/>
            <person name="Sedlazeck F.J."/>
            <person name="Harkess A."/>
            <person name="McKain M.R."/>
            <person name="Liao Z."/>
            <person name="Fang J."/>
            <person name="Liu J."/>
            <person name="Zhang X."/>
            <person name="Zhang Q."/>
            <person name="Hu W."/>
            <person name="Qin Y."/>
            <person name="Wang K."/>
            <person name="Chen L.Y."/>
            <person name="Shirley N."/>
            <person name="Lin Y.R."/>
            <person name="Liu L.Y."/>
            <person name="Hernandez A.G."/>
            <person name="Wright C.L."/>
            <person name="Bulone V."/>
            <person name="Tuskan G.A."/>
            <person name="Heath K."/>
            <person name="Zee F."/>
            <person name="Moore P.H."/>
            <person name="Sunkar R."/>
            <person name="Leebens-Mack J.H."/>
            <person name="Mockler T."/>
            <person name="Bennetzen J.L."/>
            <person name="Freeling M."/>
            <person name="Sankoff D."/>
            <person name="Paterson A.H."/>
            <person name="Zhu X."/>
            <person name="Yang X."/>
            <person name="Smith J.A."/>
            <person name="Cushman J.C."/>
            <person name="Paull R.E."/>
            <person name="Yu Q."/>
        </authorList>
    </citation>
    <scope>NUCLEOTIDE SEQUENCE [LARGE SCALE GENOMIC DNA]</scope>
    <source>
        <strain evidence="4">cv. F153</strain>
    </source>
</reference>
<sequence length="581" mass="65155">MASSTGSASGVQRQDIRAAIAKAVELRALHAALLHGSASSPALLRLPNGASPSLSRVPNQFSAEEYPVFTPSYEEEPLPALNYIRPENHSLSEIWSGIGLEGEGGDDESVSSDFKNASNFSESQICFPSEPLSNRTSCINHTVPLQTAPSADSNSIVRSSSRRTNSGDFKPVTTCNTCKPATISRGPESDYKNLKDNNTKVTFFPNVQPSTQSNAKHKGPILSWLFPKSKKKPKPNTSPSAAESENMSQLLKEWGVFSIESLKKELLEANENRDAALREVTEMKSSLGELTDKLVSLESHCKELKKALKQAVHANNNSTQLPDKPYISRRTKSIGGSIDNSMPVSREVMVEGFLQIVSEARLSVKHLCKALIHQIEEADCDLLEKLNLLIHPHQITPSNKYSKGVLYHLEALINQSLYQDFENCTFQTNGSPKFLDPKKDRQEKFSAFVALRNLSWNEVLQKGTKFYSEDFSRFCDQKMNCIVSALNWCRPWPEQLLQCFFVAAKCIWLLHLLAFSFNPPLVILRVDEDRQFDPIYMENILLDSRDRARAPDQVKIMVMPGFYVHDRVLRCRVLCRYHSMA</sequence>
<feature type="coiled-coil region" evidence="1">
    <location>
        <begin position="259"/>
        <end position="314"/>
    </location>
</feature>
<organism evidence="4 5">
    <name type="scientific">Ananas comosus</name>
    <name type="common">Pineapple</name>
    <name type="synonym">Ananas ananas</name>
    <dbReference type="NCBI Taxonomy" id="4615"/>
    <lineage>
        <taxon>Eukaryota</taxon>
        <taxon>Viridiplantae</taxon>
        <taxon>Streptophyta</taxon>
        <taxon>Embryophyta</taxon>
        <taxon>Tracheophyta</taxon>
        <taxon>Spermatophyta</taxon>
        <taxon>Magnoliopsida</taxon>
        <taxon>Liliopsida</taxon>
        <taxon>Poales</taxon>
        <taxon>Bromeliaceae</taxon>
        <taxon>Bromelioideae</taxon>
        <taxon>Ananas</taxon>
    </lineage>
</organism>
<evidence type="ECO:0000256" key="2">
    <source>
        <dbReference type="SAM" id="MobiDB-lite"/>
    </source>
</evidence>
<dbReference type="AlphaFoldDB" id="A0A6P5EA13"/>
<feature type="region of interest" description="Disordered" evidence="2">
    <location>
        <begin position="147"/>
        <end position="168"/>
    </location>
</feature>
<keyword evidence="1" id="KW-0175">Coiled coil</keyword>
<feature type="domain" description="GIL1/IRKI C-terminal" evidence="3">
    <location>
        <begin position="523"/>
        <end position="574"/>
    </location>
</feature>
<evidence type="ECO:0000256" key="1">
    <source>
        <dbReference type="SAM" id="Coils"/>
    </source>
</evidence>
<dbReference type="RefSeq" id="XP_020080049.1">
    <property type="nucleotide sequence ID" value="XM_020224460.1"/>
</dbReference>
<protein>
    <submittedName>
        <fullName evidence="5">IRK-interacting protein isoform X1</fullName>
    </submittedName>
</protein>
<dbReference type="Gramene" id="Aco000767.1.mrna1">
    <property type="protein sequence ID" value="Aco000767.1.mrna1"/>
    <property type="gene ID" value="Aco000767.1.path1"/>
</dbReference>